<protein>
    <submittedName>
        <fullName evidence="1">Uncharacterized protein</fullName>
    </submittedName>
</protein>
<gene>
    <name evidence="1" type="ORF">SAMN05216593_109166</name>
</gene>
<proteinExistence type="predicted"/>
<dbReference type="AlphaFoldDB" id="A0A1M7PBX8"/>
<dbReference type="EMBL" id="FRDA01000009">
    <property type="protein sequence ID" value="SHN14294.1"/>
    <property type="molecule type" value="Genomic_DNA"/>
</dbReference>
<dbReference type="STRING" id="1190415.SAMN05216593_109166"/>
<name>A0A1M7PBX8_9PSED</name>
<organism evidence="1 2">
    <name type="scientific">Pseudomonas asturiensis</name>
    <dbReference type="NCBI Taxonomy" id="1190415"/>
    <lineage>
        <taxon>Bacteria</taxon>
        <taxon>Pseudomonadati</taxon>
        <taxon>Pseudomonadota</taxon>
        <taxon>Gammaproteobacteria</taxon>
        <taxon>Pseudomonadales</taxon>
        <taxon>Pseudomonadaceae</taxon>
        <taxon>Pseudomonas</taxon>
    </lineage>
</organism>
<sequence>MEWGIRVSALPEKAGGTAGKEQQQKATESISQWGGSLYLHHEALFCGATFSLIAVAPYRDDQGWIPTYSTLV</sequence>
<reference evidence="1 2" key="1">
    <citation type="submission" date="2016-11" db="EMBL/GenBank/DDBJ databases">
        <authorList>
            <person name="Jaros S."/>
            <person name="Januszkiewicz K."/>
            <person name="Wedrychowicz H."/>
        </authorList>
    </citation>
    <scope>NUCLEOTIDE SEQUENCE [LARGE SCALE GENOMIC DNA]</scope>
    <source>
        <strain evidence="1 2">LMG 26898</strain>
    </source>
</reference>
<accession>A0A1M7PBX8</accession>
<dbReference type="Proteomes" id="UP000183983">
    <property type="component" value="Unassembled WGS sequence"/>
</dbReference>
<evidence type="ECO:0000313" key="2">
    <source>
        <dbReference type="Proteomes" id="UP000183983"/>
    </source>
</evidence>
<evidence type="ECO:0000313" key="1">
    <source>
        <dbReference type="EMBL" id="SHN14294.1"/>
    </source>
</evidence>